<dbReference type="Pfam" id="PF02732">
    <property type="entry name" value="ERCC4"/>
    <property type="match status" value="1"/>
</dbReference>
<dbReference type="InterPro" id="IPR011335">
    <property type="entry name" value="Restrct_endonuc-II-like"/>
</dbReference>
<feature type="domain" description="ERCC4" evidence="1">
    <location>
        <begin position="7"/>
        <end position="89"/>
    </location>
</feature>
<dbReference type="Proteomes" id="UP000494245">
    <property type="component" value="Unassembled WGS sequence"/>
</dbReference>
<sequence length="178" mass="20062">MNAATLSLVVDTREQAPYGFERFPGVELVRAGLPTGDYSLAGHESRAAIERKSLDDLIGCLTTGRERFERELERARALDCFAVVVEASMEDVARGRFTSRMNPHAALQSVLAFQVRYGCPFVWAGSRRGGEYVTFWMLQKFQREHEARQDEAQAVAELEEIGRCRGGKKPKRQEAKHV</sequence>
<dbReference type="SMART" id="SM00891">
    <property type="entry name" value="ERCC4"/>
    <property type="match status" value="1"/>
</dbReference>
<dbReference type="AlphaFoldDB" id="A0A6V8LP98"/>
<name>A0A6V8LP98_9BACT</name>
<dbReference type="Gene3D" id="3.40.50.10130">
    <property type="match status" value="1"/>
</dbReference>
<evidence type="ECO:0000313" key="3">
    <source>
        <dbReference type="Proteomes" id="UP000494245"/>
    </source>
</evidence>
<dbReference type="EMBL" id="BLTE01000001">
    <property type="protein sequence ID" value="GFK92341.1"/>
    <property type="molecule type" value="Genomic_DNA"/>
</dbReference>
<dbReference type="GO" id="GO:0004518">
    <property type="term" value="F:nuclease activity"/>
    <property type="evidence" value="ECO:0007669"/>
    <property type="project" value="InterPro"/>
</dbReference>
<dbReference type="RefSeq" id="WP_235956780.1">
    <property type="nucleotide sequence ID" value="NZ_BLTE01000001.1"/>
</dbReference>
<accession>A0A6V8LP98</accession>
<dbReference type="GO" id="GO:0006259">
    <property type="term" value="P:DNA metabolic process"/>
    <property type="evidence" value="ECO:0007669"/>
    <property type="project" value="UniProtKB-ARBA"/>
</dbReference>
<dbReference type="GO" id="GO:0003677">
    <property type="term" value="F:DNA binding"/>
    <property type="evidence" value="ECO:0007669"/>
    <property type="project" value="InterPro"/>
</dbReference>
<protein>
    <recommendedName>
        <fullName evidence="1">ERCC4 domain-containing protein</fullName>
    </recommendedName>
</protein>
<organism evidence="2 3">
    <name type="scientific">Fundidesulfovibrio magnetotacticus</name>
    <dbReference type="NCBI Taxonomy" id="2730080"/>
    <lineage>
        <taxon>Bacteria</taxon>
        <taxon>Pseudomonadati</taxon>
        <taxon>Thermodesulfobacteriota</taxon>
        <taxon>Desulfovibrionia</taxon>
        <taxon>Desulfovibrionales</taxon>
        <taxon>Desulfovibrionaceae</taxon>
        <taxon>Fundidesulfovibrio</taxon>
    </lineage>
</organism>
<dbReference type="SUPFAM" id="SSF52980">
    <property type="entry name" value="Restriction endonuclease-like"/>
    <property type="match status" value="1"/>
</dbReference>
<reference evidence="2 3" key="2">
    <citation type="submission" date="2020-05" db="EMBL/GenBank/DDBJ databases">
        <title>Draft genome sequence of Desulfovibrio sp. strainFSS-1.</title>
        <authorList>
            <person name="Shimoshige H."/>
            <person name="Kobayashi H."/>
            <person name="Maekawa T."/>
        </authorList>
    </citation>
    <scope>NUCLEOTIDE SEQUENCE [LARGE SCALE GENOMIC DNA]</scope>
    <source>
        <strain evidence="2 3">SIID29052-01</strain>
    </source>
</reference>
<reference evidence="2 3" key="1">
    <citation type="submission" date="2020-04" db="EMBL/GenBank/DDBJ databases">
        <authorList>
            <consortium name="Desulfovibrio sp. FSS-1 genome sequencing consortium"/>
            <person name="Shimoshige H."/>
            <person name="Kobayashi H."/>
            <person name="Maekawa T."/>
        </authorList>
    </citation>
    <scope>NUCLEOTIDE SEQUENCE [LARGE SCALE GENOMIC DNA]</scope>
    <source>
        <strain evidence="2 3">SIID29052-01</strain>
    </source>
</reference>
<keyword evidence="3" id="KW-1185">Reference proteome</keyword>
<evidence type="ECO:0000259" key="1">
    <source>
        <dbReference type="SMART" id="SM00891"/>
    </source>
</evidence>
<comment type="caution">
    <text evidence="2">The sequence shown here is derived from an EMBL/GenBank/DDBJ whole genome shotgun (WGS) entry which is preliminary data.</text>
</comment>
<dbReference type="InterPro" id="IPR006166">
    <property type="entry name" value="ERCC4_domain"/>
</dbReference>
<evidence type="ECO:0000313" key="2">
    <source>
        <dbReference type="EMBL" id="GFK92341.1"/>
    </source>
</evidence>
<proteinExistence type="predicted"/>
<gene>
    <name evidence="2" type="ORF">NNJEOMEG_00165</name>
</gene>